<reference evidence="9" key="1">
    <citation type="submission" date="2017-09" db="EMBL/GenBank/DDBJ databases">
        <title>Depth-based differentiation of microbial function through sediment-hosted aquifers and enrichment of novel symbionts in the deep terrestrial subsurface.</title>
        <authorList>
            <person name="Probst A.J."/>
            <person name="Ladd B."/>
            <person name="Jarett J.K."/>
            <person name="Geller-Mcgrath D.E."/>
            <person name="Sieber C.M.K."/>
            <person name="Emerson J.B."/>
            <person name="Anantharaman K."/>
            <person name="Thomas B.C."/>
            <person name="Malmstrom R."/>
            <person name="Stieglmeier M."/>
            <person name="Klingl A."/>
            <person name="Woyke T."/>
            <person name="Ryan C.M."/>
            <person name="Banfield J.F."/>
        </authorList>
    </citation>
    <scope>NUCLEOTIDE SEQUENCE [LARGE SCALE GENOMIC DNA]</scope>
</reference>
<proteinExistence type="inferred from homology"/>
<dbReference type="AlphaFoldDB" id="A0A2H0URY5"/>
<gene>
    <name evidence="8" type="primary">ybeY</name>
    <name evidence="8" type="ORF">COU09_01700</name>
</gene>
<evidence type="ECO:0000313" key="9">
    <source>
        <dbReference type="Proteomes" id="UP000229615"/>
    </source>
</evidence>
<dbReference type="GO" id="GO:0006364">
    <property type="term" value="P:rRNA processing"/>
    <property type="evidence" value="ECO:0007669"/>
    <property type="project" value="InterPro"/>
</dbReference>
<name>A0A2H0URY5_9BACT</name>
<dbReference type="Proteomes" id="UP000229615">
    <property type="component" value="Unassembled WGS sequence"/>
</dbReference>
<evidence type="ECO:0000256" key="4">
    <source>
        <dbReference type="ARBA" id="ARBA00022723"/>
    </source>
</evidence>
<dbReference type="InterPro" id="IPR002036">
    <property type="entry name" value="YbeY"/>
</dbReference>
<dbReference type="EMBL" id="PFBB01000017">
    <property type="protein sequence ID" value="PIR88545.1"/>
    <property type="molecule type" value="Genomic_DNA"/>
</dbReference>
<evidence type="ECO:0000256" key="5">
    <source>
        <dbReference type="ARBA" id="ARBA00022759"/>
    </source>
</evidence>
<dbReference type="Gene3D" id="3.40.390.30">
    <property type="entry name" value="Metalloproteases ('zincins'), catalytic domain"/>
    <property type="match status" value="1"/>
</dbReference>
<evidence type="ECO:0000256" key="6">
    <source>
        <dbReference type="ARBA" id="ARBA00022801"/>
    </source>
</evidence>
<keyword evidence="6" id="KW-0378">Hydrolase</keyword>
<evidence type="ECO:0000256" key="2">
    <source>
        <dbReference type="ARBA" id="ARBA00010875"/>
    </source>
</evidence>
<evidence type="ECO:0000313" key="8">
    <source>
        <dbReference type="EMBL" id="PIR88545.1"/>
    </source>
</evidence>
<keyword evidence="4" id="KW-0479">Metal-binding</keyword>
<dbReference type="GO" id="GO:0046872">
    <property type="term" value="F:metal ion binding"/>
    <property type="evidence" value="ECO:0007669"/>
    <property type="project" value="UniProtKB-KW"/>
</dbReference>
<dbReference type="GO" id="GO:0004519">
    <property type="term" value="F:endonuclease activity"/>
    <property type="evidence" value="ECO:0007669"/>
    <property type="project" value="UniProtKB-KW"/>
</dbReference>
<dbReference type="InterPro" id="IPR020549">
    <property type="entry name" value="YbeY_CS"/>
</dbReference>
<dbReference type="PROSITE" id="PS01306">
    <property type="entry name" value="UPF0054"/>
    <property type="match status" value="1"/>
</dbReference>
<comment type="cofactor">
    <cofactor evidence="1">
        <name>Zn(2+)</name>
        <dbReference type="ChEBI" id="CHEBI:29105"/>
    </cofactor>
</comment>
<keyword evidence="5" id="KW-0255">Endonuclease</keyword>
<keyword evidence="7" id="KW-0862">Zinc</keyword>
<keyword evidence="3" id="KW-0540">Nuclease</keyword>
<comment type="caution">
    <text evidence="8">The sequence shown here is derived from an EMBL/GenBank/DDBJ whole genome shotgun (WGS) entry which is preliminary data.</text>
</comment>
<dbReference type="Pfam" id="PF02130">
    <property type="entry name" value="YbeY"/>
    <property type="match status" value="1"/>
</dbReference>
<protein>
    <submittedName>
        <fullName evidence="8">rRNA maturation RNase YbeY</fullName>
    </submittedName>
</protein>
<comment type="similarity">
    <text evidence="2">Belongs to the endoribonuclease YbeY family.</text>
</comment>
<dbReference type="GO" id="GO:0004222">
    <property type="term" value="F:metalloendopeptidase activity"/>
    <property type="evidence" value="ECO:0007669"/>
    <property type="project" value="InterPro"/>
</dbReference>
<dbReference type="SUPFAM" id="SSF55486">
    <property type="entry name" value="Metalloproteases ('zincins'), catalytic domain"/>
    <property type="match status" value="1"/>
</dbReference>
<evidence type="ECO:0000256" key="3">
    <source>
        <dbReference type="ARBA" id="ARBA00022722"/>
    </source>
</evidence>
<organism evidence="8 9">
    <name type="scientific">Candidatus Harrisonbacteria bacterium CG10_big_fil_rev_8_21_14_0_10_44_23</name>
    <dbReference type="NCBI Taxonomy" id="1974585"/>
    <lineage>
        <taxon>Bacteria</taxon>
        <taxon>Candidatus Harrisoniibacteriota</taxon>
    </lineage>
</organism>
<sequence>MLSKVSVYSLGEKPHSKKLLAIAENLGQKLIAQLEKGEQACPDKNIHSMNGYFCEVFLVDKEIMDKNVLSFPAPKDFPHPDLEQQPLGEIYLNPEVIQSQGHDLEALLIHGFLHLLGYDHQGKDDTISMQEQEQKLLHAFC</sequence>
<accession>A0A2H0URY5</accession>
<dbReference type="NCBIfam" id="TIGR00043">
    <property type="entry name" value="rRNA maturation RNase YbeY"/>
    <property type="match status" value="1"/>
</dbReference>
<dbReference type="InterPro" id="IPR023091">
    <property type="entry name" value="MetalPrtase_cat_dom_sf_prd"/>
</dbReference>
<evidence type="ECO:0000256" key="1">
    <source>
        <dbReference type="ARBA" id="ARBA00001947"/>
    </source>
</evidence>
<evidence type="ECO:0000256" key="7">
    <source>
        <dbReference type="ARBA" id="ARBA00022833"/>
    </source>
</evidence>